<reference evidence="1" key="1">
    <citation type="submission" date="2020-04" db="EMBL/GenBank/DDBJ databases">
        <title>A desert anoxygenic phototrophic bacterium fixes CO2 using RubisCO under aerobic conditions.</title>
        <authorList>
            <person name="Tang K."/>
        </authorList>
    </citation>
    <scope>NUCLEOTIDE SEQUENCE [LARGE SCALE GENOMIC DNA]</scope>
    <source>
        <strain evidence="1">MIMtkB3</strain>
    </source>
</reference>
<proteinExistence type="predicted"/>
<keyword evidence="2" id="KW-1185">Reference proteome</keyword>
<sequence length="84" mass="9184">MDTILPIEQIPDAARSLVRRVASGETVVVTEAGAPLVELRPAAAERRVVSREEVDAIQAEVRRIRAGLSLRGLSIKDLINEGRR</sequence>
<dbReference type="Proteomes" id="UP000501891">
    <property type="component" value="Chromosome"/>
</dbReference>
<organism evidence="1 2">
    <name type="scientific">Aerophototrophica crusticola</name>
    <dbReference type="NCBI Taxonomy" id="1709002"/>
    <lineage>
        <taxon>Bacteria</taxon>
        <taxon>Pseudomonadati</taxon>
        <taxon>Pseudomonadota</taxon>
        <taxon>Alphaproteobacteria</taxon>
        <taxon>Rhodospirillales</taxon>
        <taxon>Rhodospirillaceae</taxon>
        <taxon>Aerophototrophica</taxon>
    </lineage>
</organism>
<accession>A0A858R9F6</accession>
<evidence type="ECO:0000313" key="2">
    <source>
        <dbReference type="Proteomes" id="UP000501891"/>
    </source>
</evidence>
<protein>
    <submittedName>
        <fullName evidence="1">Type II toxin-antitoxin system prevent-host-death family antitoxin</fullName>
    </submittedName>
</protein>
<evidence type="ECO:0000313" key="1">
    <source>
        <dbReference type="EMBL" id="QJE73997.1"/>
    </source>
</evidence>
<name>A0A858R9F6_9PROT</name>
<dbReference type="EMBL" id="CP051775">
    <property type="protein sequence ID" value="QJE73997.1"/>
    <property type="molecule type" value="Genomic_DNA"/>
</dbReference>
<dbReference type="KEGG" id="acru:HHL28_13640"/>
<dbReference type="AlphaFoldDB" id="A0A858R9F6"/>
<gene>
    <name evidence="1" type="ORF">HHL28_13640</name>
</gene>